<keyword evidence="3" id="KW-0479">Metal-binding</keyword>
<keyword evidence="13" id="KW-0489">Methyltransferase</keyword>
<evidence type="ECO:0000256" key="9">
    <source>
        <dbReference type="ARBA" id="ARBA00023163"/>
    </source>
</evidence>
<evidence type="ECO:0000256" key="2">
    <source>
        <dbReference type="ARBA" id="ARBA00004123"/>
    </source>
</evidence>
<feature type="domain" description="JmjC" evidence="12">
    <location>
        <begin position="1"/>
        <end position="122"/>
    </location>
</feature>
<evidence type="ECO:0000259" key="12">
    <source>
        <dbReference type="PROSITE" id="PS51184"/>
    </source>
</evidence>
<keyword evidence="14" id="KW-1185">Reference proteome</keyword>
<evidence type="ECO:0000313" key="13">
    <source>
        <dbReference type="EMBL" id="OTF74930.1"/>
    </source>
</evidence>
<keyword evidence="8" id="KW-0805">Transcription regulation</keyword>
<keyword evidence="4" id="KW-0156">Chromatin regulator</keyword>
<dbReference type="Gene3D" id="2.60.120.650">
    <property type="entry name" value="Cupin"/>
    <property type="match status" value="1"/>
</dbReference>
<dbReference type="GO" id="GO:0032259">
    <property type="term" value="P:methylation"/>
    <property type="evidence" value="ECO:0007669"/>
    <property type="project" value="UniProtKB-KW"/>
</dbReference>
<comment type="similarity">
    <text evidence="11">Belongs to the JMJD6 family.</text>
</comment>
<keyword evidence="9" id="KW-0804">Transcription</keyword>
<accession>A0A1Y3B290</accession>
<dbReference type="OrthoDB" id="424465at2759"/>
<dbReference type="Pfam" id="PF02373">
    <property type="entry name" value="JmjC"/>
    <property type="match status" value="1"/>
</dbReference>
<keyword evidence="10" id="KW-0539">Nucleus</keyword>
<dbReference type="InterPro" id="IPR050910">
    <property type="entry name" value="JMJD6_ArgDemeth/LysHydrox"/>
</dbReference>
<evidence type="ECO:0000313" key="14">
    <source>
        <dbReference type="Proteomes" id="UP000194236"/>
    </source>
</evidence>
<dbReference type="GO" id="GO:0006909">
    <property type="term" value="P:phagocytosis"/>
    <property type="evidence" value="ECO:0007669"/>
    <property type="project" value="TreeGrafter"/>
</dbReference>
<dbReference type="GO" id="GO:0008168">
    <property type="term" value="F:methyltransferase activity"/>
    <property type="evidence" value="ECO:0007669"/>
    <property type="project" value="UniProtKB-KW"/>
</dbReference>
<proteinExistence type="inferred from homology"/>
<dbReference type="PANTHER" id="PTHR12480:SF32">
    <property type="entry name" value="BIFUNCTIONAL ARGININE DEMETHYLASE AND LYSYL-HYDROXYLASE JMJD6"/>
    <property type="match status" value="1"/>
</dbReference>
<evidence type="ECO:0000256" key="3">
    <source>
        <dbReference type="ARBA" id="ARBA00022723"/>
    </source>
</evidence>
<dbReference type="GO" id="GO:0005634">
    <property type="term" value="C:nucleus"/>
    <property type="evidence" value="ECO:0007669"/>
    <property type="project" value="UniProtKB-SubCell"/>
</dbReference>
<dbReference type="GO" id="GO:0106140">
    <property type="term" value="F:P-TEFb complex binding"/>
    <property type="evidence" value="ECO:0007669"/>
    <property type="project" value="TreeGrafter"/>
</dbReference>
<evidence type="ECO:0000256" key="4">
    <source>
        <dbReference type="ARBA" id="ARBA00022853"/>
    </source>
</evidence>
<keyword evidence="13" id="KW-0808">Transferase</keyword>
<comment type="subcellular location">
    <subcellularLocation>
        <location evidence="2">Nucleus</location>
    </subcellularLocation>
</comment>
<sequence length="122" mass="14155">KKLLDDYQVPNYFRDDLFKYAGEDRRPPYRWFVMGSARSGTGIHIDPLGTSAWNTLVMGTKRWCLFPTNTPKEMIKVPPNEGGNQTDEAITWFTVIYPRTQSDDWPKQFRPIEIIQKAGETV</sequence>
<dbReference type="GO" id="GO:0005737">
    <property type="term" value="C:cytoplasm"/>
    <property type="evidence" value="ECO:0007669"/>
    <property type="project" value="TreeGrafter"/>
</dbReference>
<protein>
    <submittedName>
        <fullName evidence="13">Bifunctional arginine demethylase and lysyl-hydroxylase JMJD6-like protein</fullName>
    </submittedName>
</protein>
<evidence type="ECO:0000256" key="5">
    <source>
        <dbReference type="ARBA" id="ARBA00022964"/>
    </source>
</evidence>
<evidence type="ECO:0000256" key="1">
    <source>
        <dbReference type="ARBA" id="ARBA00001954"/>
    </source>
</evidence>
<dbReference type="SUPFAM" id="SSF51197">
    <property type="entry name" value="Clavaminate synthase-like"/>
    <property type="match status" value="1"/>
</dbReference>
<dbReference type="GO" id="GO:0033749">
    <property type="term" value="F:histone H4R3 demethylase activity"/>
    <property type="evidence" value="ECO:0007669"/>
    <property type="project" value="TreeGrafter"/>
</dbReference>
<dbReference type="SMART" id="SM00558">
    <property type="entry name" value="JmjC"/>
    <property type="match status" value="1"/>
</dbReference>
<dbReference type="AlphaFoldDB" id="A0A1Y3B290"/>
<keyword evidence="5" id="KW-0223">Dioxygenase</keyword>
<dbReference type="PANTHER" id="PTHR12480">
    <property type="entry name" value="ARGININE DEMETHYLASE AND LYSYL-HYDROXYLASE JMJD"/>
    <property type="match status" value="1"/>
</dbReference>
<dbReference type="EMBL" id="MUJZ01044596">
    <property type="protein sequence ID" value="OTF74930.1"/>
    <property type="molecule type" value="Genomic_DNA"/>
</dbReference>
<comment type="caution">
    <text evidence="13">The sequence shown here is derived from an EMBL/GenBank/DDBJ whole genome shotgun (WGS) entry which is preliminary data.</text>
</comment>
<organism evidence="13 14">
    <name type="scientific">Euroglyphus maynei</name>
    <name type="common">Mayne's house dust mite</name>
    <dbReference type="NCBI Taxonomy" id="6958"/>
    <lineage>
        <taxon>Eukaryota</taxon>
        <taxon>Metazoa</taxon>
        <taxon>Ecdysozoa</taxon>
        <taxon>Arthropoda</taxon>
        <taxon>Chelicerata</taxon>
        <taxon>Arachnida</taxon>
        <taxon>Acari</taxon>
        <taxon>Acariformes</taxon>
        <taxon>Sarcoptiformes</taxon>
        <taxon>Astigmata</taxon>
        <taxon>Psoroptidia</taxon>
        <taxon>Analgoidea</taxon>
        <taxon>Pyroglyphidae</taxon>
        <taxon>Pyroglyphinae</taxon>
        <taxon>Euroglyphus</taxon>
    </lineage>
</organism>
<feature type="non-terminal residue" evidence="13">
    <location>
        <position position="122"/>
    </location>
</feature>
<keyword evidence="7" id="KW-0408">Iron</keyword>
<evidence type="ECO:0000256" key="6">
    <source>
        <dbReference type="ARBA" id="ARBA00023002"/>
    </source>
</evidence>
<comment type="cofactor">
    <cofactor evidence="1">
        <name>Fe(2+)</name>
        <dbReference type="ChEBI" id="CHEBI:29033"/>
    </cofactor>
</comment>
<dbReference type="PROSITE" id="PS51184">
    <property type="entry name" value="JMJC"/>
    <property type="match status" value="1"/>
</dbReference>
<name>A0A1Y3B290_EURMA</name>
<evidence type="ECO:0000256" key="11">
    <source>
        <dbReference type="ARBA" id="ARBA00038068"/>
    </source>
</evidence>
<evidence type="ECO:0000256" key="7">
    <source>
        <dbReference type="ARBA" id="ARBA00023004"/>
    </source>
</evidence>
<keyword evidence="6" id="KW-0560">Oxidoreductase</keyword>
<gene>
    <name evidence="13" type="ORF">BLA29_013556</name>
</gene>
<dbReference type="InterPro" id="IPR003347">
    <property type="entry name" value="JmjC_dom"/>
</dbReference>
<evidence type="ECO:0000256" key="8">
    <source>
        <dbReference type="ARBA" id="ARBA00023015"/>
    </source>
</evidence>
<dbReference type="GO" id="GO:0046872">
    <property type="term" value="F:metal ion binding"/>
    <property type="evidence" value="ECO:0007669"/>
    <property type="project" value="UniProtKB-KW"/>
</dbReference>
<reference evidence="13 14" key="1">
    <citation type="submission" date="2017-03" db="EMBL/GenBank/DDBJ databases">
        <title>Genome Survey of Euroglyphus maynei.</title>
        <authorList>
            <person name="Arlian L.G."/>
            <person name="Morgan M.S."/>
            <person name="Rider S.D."/>
        </authorList>
    </citation>
    <scope>NUCLEOTIDE SEQUENCE [LARGE SCALE GENOMIC DNA]</scope>
    <source>
        <strain evidence="13">Arlian Lab</strain>
        <tissue evidence="13">Whole body</tissue>
    </source>
</reference>
<dbReference type="Proteomes" id="UP000194236">
    <property type="component" value="Unassembled WGS sequence"/>
</dbReference>
<evidence type="ECO:0000256" key="10">
    <source>
        <dbReference type="ARBA" id="ARBA00023242"/>
    </source>
</evidence>
<feature type="non-terminal residue" evidence="13">
    <location>
        <position position="1"/>
    </location>
</feature>